<evidence type="ECO:0000313" key="3">
    <source>
        <dbReference type="EMBL" id="CAE0193298.1"/>
    </source>
</evidence>
<sequence length="251" mass="27327">MYGWTYIGRGSEEANKKAESAEEAAGDEARLGAGEKDSAVKGPEPGGNPATEEEREVAPQDEGEKVPPEREDTDQEEPERPERAACDVARREEPKKEQQPKQGASKLKGWLKLNFAADEAETKPTEGEDFSSEAGNPDEGDAREACEAPPPTLPPKGNESPEEGEKGGEPSVDKALQASTDADARPADERRRRMDEEEALRKDRIIETLVCEITEIKSELQRLNRLLTITACFAGGLLLVGSYLISAKPRA</sequence>
<feature type="compositionally biased region" description="Acidic residues" evidence="1">
    <location>
        <begin position="127"/>
        <end position="139"/>
    </location>
</feature>
<feature type="compositionally biased region" description="Basic and acidic residues" evidence="1">
    <location>
        <begin position="163"/>
        <end position="172"/>
    </location>
</feature>
<feature type="transmembrane region" description="Helical" evidence="2">
    <location>
        <begin position="226"/>
        <end position="245"/>
    </location>
</feature>
<proteinExistence type="predicted"/>
<reference evidence="3" key="1">
    <citation type="submission" date="2021-01" db="EMBL/GenBank/DDBJ databases">
        <authorList>
            <person name="Corre E."/>
            <person name="Pelletier E."/>
            <person name="Niang G."/>
            <person name="Scheremetjew M."/>
            <person name="Finn R."/>
            <person name="Kale V."/>
            <person name="Holt S."/>
            <person name="Cochrane G."/>
            <person name="Meng A."/>
            <person name="Brown T."/>
            <person name="Cohen L."/>
        </authorList>
    </citation>
    <scope>NUCLEOTIDE SEQUENCE</scope>
    <source>
        <strain evidence="3">RCC1871</strain>
    </source>
</reference>
<feature type="compositionally biased region" description="Basic and acidic residues" evidence="1">
    <location>
        <begin position="78"/>
        <end position="99"/>
    </location>
</feature>
<feature type="compositionally biased region" description="Basic and acidic residues" evidence="1">
    <location>
        <begin position="182"/>
        <end position="197"/>
    </location>
</feature>
<dbReference type="AlphaFoldDB" id="A0A7S3CDK4"/>
<evidence type="ECO:0000256" key="2">
    <source>
        <dbReference type="SAM" id="Phobius"/>
    </source>
</evidence>
<feature type="region of interest" description="Disordered" evidence="1">
    <location>
        <begin position="1"/>
        <end position="197"/>
    </location>
</feature>
<feature type="compositionally biased region" description="Basic and acidic residues" evidence="1">
    <location>
        <begin position="27"/>
        <end position="39"/>
    </location>
</feature>
<keyword evidence="2" id="KW-0812">Transmembrane</keyword>
<protein>
    <recommendedName>
        <fullName evidence="4">Transmembrane protein</fullName>
    </recommendedName>
</protein>
<evidence type="ECO:0000256" key="1">
    <source>
        <dbReference type="SAM" id="MobiDB-lite"/>
    </source>
</evidence>
<organism evidence="3">
    <name type="scientific">Chloropicon roscoffensis</name>
    <dbReference type="NCBI Taxonomy" id="1461544"/>
    <lineage>
        <taxon>Eukaryota</taxon>
        <taxon>Viridiplantae</taxon>
        <taxon>Chlorophyta</taxon>
        <taxon>Chloropicophyceae</taxon>
        <taxon>Chloropicales</taxon>
        <taxon>Chloropicaceae</taxon>
        <taxon>Chloropicon</taxon>
    </lineage>
</organism>
<dbReference type="EMBL" id="HBHZ01008266">
    <property type="protein sequence ID" value="CAE0193298.1"/>
    <property type="molecule type" value="Transcribed_RNA"/>
</dbReference>
<feature type="compositionally biased region" description="Basic and acidic residues" evidence="1">
    <location>
        <begin position="56"/>
        <end position="70"/>
    </location>
</feature>
<keyword evidence="2" id="KW-1133">Transmembrane helix</keyword>
<accession>A0A7S3CDK4</accession>
<name>A0A7S3CDK4_9CHLO</name>
<gene>
    <name evidence="3" type="ORF">CROS1456_LOCUS6388</name>
</gene>
<feature type="compositionally biased region" description="Basic and acidic residues" evidence="1">
    <location>
        <begin position="10"/>
        <end position="20"/>
    </location>
</feature>
<evidence type="ECO:0008006" key="4">
    <source>
        <dbReference type="Google" id="ProtNLM"/>
    </source>
</evidence>
<keyword evidence="2" id="KW-0472">Membrane</keyword>